<sequence>MYKNHLEVSRRSYAVHMEEEVSKNSNYKAMWNLDFLLSKDWNCREILEGSREFLTFLLQNRRGRHLRGM</sequence>
<accession>A0A2P6RTL0</accession>
<organism evidence="1 2">
    <name type="scientific">Rosa chinensis</name>
    <name type="common">China rose</name>
    <dbReference type="NCBI Taxonomy" id="74649"/>
    <lineage>
        <taxon>Eukaryota</taxon>
        <taxon>Viridiplantae</taxon>
        <taxon>Streptophyta</taxon>
        <taxon>Embryophyta</taxon>
        <taxon>Tracheophyta</taxon>
        <taxon>Spermatophyta</taxon>
        <taxon>Magnoliopsida</taxon>
        <taxon>eudicotyledons</taxon>
        <taxon>Gunneridae</taxon>
        <taxon>Pentapetalae</taxon>
        <taxon>rosids</taxon>
        <taxon>fabids</taxon>
        <taxon>Rosales</taxon>
        <taxon>Rosaceae</taxon>
        <taxon>Rosoideae</taxon>
        <taxon>Rosoideae incertae sedis</taxon>
        <taxon>Rosa</taxon>
    </lineage>
</organism>
<proteinExistence type="predicted"/>
<dbReference type="Gramene" id="PRQ49751">
    <property type="protein sequence ID" value="PRQ49751"/>
    <property type="gene ID" value="RchiOBHm_Chr2g0125401"/>
</dbReference>
<gene>
    <name evidence="1" type="ORF">RchiOBHm_Chr2g0125401</name>
</gene>
<dbReference type="Proteomes" id="UP000238479">
    <property type="component" value="Chromosome 2"/>
</dbReference>
<evidence type="ECO:0000313" key="2">
    <source>
        <dbReference type="Proteomes" id="UP000238479"/>
    </source>
</evidence>
<keyword evidence="2" id="KW-1185">Reference proteome</keyword>
<comment type="caution">
    <text evidence="1">The sequence shown here is derived from an EMBL/GenBank/DDBJ whole genome shotgun (WGS) entry which is preliminary data.</text>
</comment>
<name>A0A2P6RTL0_ROSCH</name>
<evidence type="ECO:0000313" key="1">
    <source>
        <dbReference type="EMBL" id="PRQ49751.1"/>
    </source>
</evidence>
<protein>
    <submittedName>
        <fullName evidence="1">Uncharacterized protein</fullName>
    </submittedName>
</protein>
<dbReference type="AlphaFoldDB" id="A0A2P6RTL0"/>
<dbReference type="EMBL" id="PDCK01000040">
    <property type="protein sequence ID" value="PRQ49751.1"/>
    <property type="molecule type" value="Genomic_DNA"/>
</dbReference>
<reference evidence="1 2" key="1">
    <citation type="journal article" date="2018" name="Nat. Genet.">
        <title>The Rosa genome provides new insights in the design of modern roses.</title>
        <authorList>
            <person name="Bendahmane M."/>
        </authorList>
    </citation>
    <scope>NUCLEOTIDE SEQUENCE [LARGE SCALE GENOMIC DNA]</scope>
    <source>
        <strain evidence="2">cv. Old Blush</strain>
    </source>
</reference>